<dbReference type="KEGG" id="gph:GEMMAAP_09425"/>
<feature type="chain" id="PRO_5007506658" evidence="1">
    <location>
        <begin position="22"/>
        <end position="496"/>
    </location>
</feature>
<accession>A0A143BNS6</accession>
<protein>
    <submittedName>
        <fullName evidence="3">Amidohydrolase</fullName>
    </submittedName>
</protein>
<dbReference type="Gene3D" id="3.20.20.140">
    <property type="entry name" value="Metal-dependent hydrolases"/>
    <property type="match status" value="2"/>
</dbReference>
<dbReference type="EMBL" id="CP011454">
    <property type="protein sequence ID" value="AMW06719.1"/>
    <property type="molecule type" value="Genomic_DNA"/>
</dbReference>
<name>A0A143BNS6_9BACT</name>
<evidence type="ECO:0000313" key="3">
    <source>
        <dbReference type="EMBL" id="AMW06719.1"/>
    </source>
</evidence>
<keyword evidence="1" id="KW-0732">Signal</keyword>
<dbReference type="InterPro" id="IPR051781">
    <property type="entry name" value="Metallo-dep_Hydrolase"/>
</dbReference>
<dbReference type="PANTHER" id="PTHR43135">
    <property type="entry name" value="ALPHA-D-RIBOSE 1-METHYLPHOSPHONATE 5-TRIPHOSPHATE DIPHOSPHATASE"/>
    <property type="match status" value="1"/>
</dbReference>
<dbReference type="Proteomes" id="UP000076404">
    <property type="component" value="Chromosome"/>
</dbReference>
<sequence length="496" mass="54916">MNVFTRILAAGLLLLDAPAVAAQTAPTHGVRPRRLAIRNAMVIEGNGTPAEGPKDIILEGNRIIDVVSLDPVAVKMGEVKRIPADVEIDATGKYVMPGLINLHGHVQDERGGIPQPLEYQLKLWLGMGITSVRDVSSETPKTLQLRTRSAAGEVAAPRLYVYARYAYMPVPKNEVEARQRVRDLKAQGVDGLKLFGMDKDVYAPVLDEAKKLGLRTAHHMAVDETNAWDAAKGGLTSIEHWYGVPDAALLSGAQQFPSNFNYADEGMRFRYAGRLWREADPARLQEVLKAMVQGGVAWNPTLDIYEASRDLQRAETQPWFTEYLHPTLEKYFRPDAANHGSYFANWSSTDEAFWKENYQIWFRAVRDFERLGGVIGAGEDAGFIYQVYGFGLVRELELHQEAGFSTLKVLQHVTANNAKILGEEQRLGRIRAGFLADLVVVNGNPLEDLKALYPQRADAAAGPGGGVQWTIKDGIPYDAPRMLSEVRALVKAARTR</sequence>
<dbReference type="AlphaFoldDB" id="A0A143BNS6"/>
<dbReference type="GO" id="GO:0016810">
    <property type="term" value="F:hydrolase activity, acting on carbon-nitrogen (but not peptide) bonds"/>
    <property type="evidence" value="ECO:0007669"/>
    <property type="project" value="InterPro"/>
</dbReference>
<organism evidence="3 4">
    <name type="scientific">Gemmatimonas phototrophica</name>
    <dbReference type="NCBI Taxonomy" id="1379270"/>
    <lineage>
        <taxon>Bacteria</taxon>
        <taxon>Pseudomonadati</taxon>
        <taxon>Gemmatimonadota</taxon>
        <taxon>Gemmatimonadia</taxon>
        <taxon>Gemmatimonadales</taxon>
        <taxon>Gemmatimonadaceae</taxon>
        <taxon>Gemmatimonas</taxon>
    </lineage>
</organism>
<dbReference type="InterPro" id="IPR032466">
    <property type="entry name" value="Metal_Hydrolase"/>
</dbReference>
<feature type="signal peptide" evidence="1">
    <location>
        <begin position="1"/>
        <end position="21"/>
    </location>
</feature>
<dbReference type="SUPFAM" id="SSF51556">
    <property type="entry name" value="Metallo-dependent hydrolases"/>
    <property type="match status" value="1"/>
</dbReference>
<feature type="domain" description="Amidohydrolase-related" evidence="2">
    <location>
        <begin position="398"/>
        <end position="452"/>
    </location>
</feature>
<evidence type="ECO:0000313" key="4">
    <source>
        <dbReference type="Proteomes" id="UP000076404"/>
    </source>
</evidence>
<dbReference type="STRING" id="1379270.GEMMAAP_09425"/>
<evidence type="ECO:0000259" key="2">
    <source>
        <dbReference type="Pfam" id="PF01979"/>
    </source>
</evidence>
<dbReference type="SUPFAM" id="SSF51338">
    <property type="entry name" value="Composite domain of metallo-dependent hydrolases"/>
    <property type="match status" value="1"/>
</dbReference>
<gene>
    <name evidence="3" type="ORF">GEMMAAP_09425</name>
</gene>
<dbReference type="eggNOG" id="COG1228">
    <property type="taxonomic scope" value="Bacteria"/>
</dbReference>
<dbReference type="Gene3D" id="2.30.40.10">
    <property type="entry name" value="Urease, subunit C, domain 1"/>
    <property type="match status" value="2"/>
</dbReference>
<evidence type="ECO:0000256" key="1">
    <source>
        <dbReference type="SAM" id="SignalP"/>
    </source>
</evidence>
<reference evidence="3 4" key="1">
    <citation type="journal article" date="2014" name="Proc. Natl. Acad. Sci. U.S.A.">
        <title>Functional type 2 photosynthetic reaction centers found in the rare bacterial phylum Gemmatimonadetes.</title>
        <authorList>
            <person name="Zeng Y."/>
            <person name="Feng F."/>
            <person name="Medova H."/>
            <person name="Dean J."/>
            <person name="Koblizek M."/>
        </authorList>
    </citation>
    <scope>NUCLEOTIDE SEQUENCE [LARGE SCALE GENOMIC DNA]</scope>
    <source>
        <strain evidence="3 4">AP64</strain>
    </source>
</reference>
<keyword evidence="3" id="KW-0378">Hydrolase</keyword>
<dbReference type="InterPro" id="IPR006680">
    <property type="entry name" value="Amidohydro-rel"/>
</dbReference>
<dbReference type="InterPro" id="IPR011059">
    <property type="entry name" value="Metal-dep_hydrolase_composite"/>
</dbReference>
<dbReference type="PANTHER" id="PTHR43135:SF3">
    <property type="entry name" value="ALPHA-D-RIBOSE 1-METHYLPHOSPHONATE 5-TRIPHOSPHATE DIPHOSPHATASE"/>
    <property type="match status" value="1"/>
</dbReference>
<keyword evidence="4" id="KW-1185">Reference proteome</keyword>
<reference evidence="3 4" key="2">
    <citation type="journal article" date="2016" name="Environ. Microbiol. Rep.">
        <title>Metagenomic evidence for the presence of phototrophic Gemmatimonadetes bacteria in diverse environments.</title>
        <authorList>
            <person name="Zeng Y."/>
            <person name="Baumbach J."/>
            <person name="Barbosa E.G."/>
            <person name="Azevedo V."/>
            <person name="Zhang C."/>
            <person name="Koblizek M."/>
        </authorList>
    </citation>
    <scope>NUCLEOTIDE SEQUENCE [LARGE SCALE GENOMIC DNA]</scope>
    <source>
        <strain evidence="3 4">AP64</strain>
    </source>
</reference>
<dbReference type="Pfam" id="PF01979">
    <property type="entry name" value="Amidohydro_1"/>
    <property type="match status" value="1"/>
</dbReference>
<proteinExistence type="predicted"/>